<dbReference type="GO" id="GO:0005975">
    <property type="term" value="P:carbohydrate metabolic process"/>
    <property type="evidence" value="ECO:0007669"/>
    <property type="project" value="InterPro"/>
</dbReference>
<dbReference type="Pfam" id="PF01522">
    <property type="entry name" value="Polysacc_deac_1"/>
    <property type="match status" value="1"/>
</dbReference>
<dbReference type="STRING" id="764298.STRMA_0601"/>
<protein>
    <submittedName>
        <fullName evidence="4">Polysaccharide deacetylase</fullName>
    </submittedName>
</protein>
<reference evidence="4 5" key="1">
    <citation type="journal article" date="2014" name="Int. J. Syst. Evol. Microbiol.">
        <title>Phylogenomics and the dynamic genome evolution of the genus Streptococcus.</title>
        <authorList>
            <consortium name="The Broad Institute Genome Sequencing Platform"/>
            <person name="Richards V.P."/>
            <person name="Palmer S.R."/>
            <person name="Pavinski Bitar P.D."/>
            <person name="Qin X."/>
            <person name="Weinstock G.M."/>
            <person name="Highlander S.K."/>
            <person name="Town C.D."/>
            <person name="Burne R.A."/>
            <person name="Stanhope M.J."/>
        </authorList>
    </citation>
    <scope>NUCLEOTIDE SEQUENCE [LARGE SCALE GENOMIC DNA]</scope>
    <source>
        <strain evidence="4 5">NCTC 11558</strain>
    </source>
</reference>
<dbReference type="GO" id="GO:0016810">
    <property type="term" value="F:hydrolase activity, acting on carbon-nitrogen (but not peptide) bonds"/>
    <property type="evidence" value="ECO:0007669"/>
    <property type="project" value="InterPro"/>
</dbReference>
<comment type="subcellular location">
    <subcellularLocation>
        <location evidence="1">Secreted</location>
    </subcellularLocation>
</comment>
<dbReference type="eggNOG" id="COG0726">
    <property type="taxonomic scope" value="Bacteria"/>
</dbReference>
<organism evidence="4 5">
    <name type="scientific">Streptococcus macacae NCTC 11558</name>
    <dbReference type="NCBI Taxonomy" id="764298"/>
    <lineage>
        <taxon>Bacteria</taxon>
        <taxon>Bacillati</taxon>
        <taxon>Bacillota</taxon>
        <taxon>Bacilli</taxon>
        <taxon>Lactobacillales</taxon>
        <taxon>Streptococcaceae</taxon>
        <taxon>Streptococcus</taxon>
    </lineage>
</organism>
<dbReference type="CDD" id="cd10918">
    <property type="entry name" value="CE4_NodB_like_5s_6s"/>
    <property type="match status" value="1"/>
</dbReference>
<dbReference type="OrthoDB" id="9778320at2"/>
<dbReference type="AlphaFoldDB" id="G5JU60"/>
<evidence type="ECO:0000256" key="1">
    <source>
        <dbReference type="ARBA" id="ARBA00004613"/>
    </source>
</evidence>
<dbReference type="Gene3D" id="3.20.20.370">
    <property type="entry name" value="Glycoside hydrolase/deacetylase"/>
    <property type="match status" value="1"/>
</dbReference>
<dbReference type="PROSITE" id="PS51677">
    <property type="entry name" value="NODB"/>
    <property type="match status" value="1"/>
</dbReference>
<evidence type="ECO:0000313" key="4">
    <source>
        <dbReference type="EMBL" id="EHJ53137.1"/>
    </source>
</evidence>
<dbReference type="InterPro" id="IPR051398">
    <property type="entry name" value="Polysacch_Deacetylase"/>
</dbReference>
<evidence type="ECO:0000259" key="3">
    <source>
        <dbReference type="PROSITE" id="PS51677"/>
    </source>
</evidence>
<proteinExistence type="predicted"/>
<dbReference type="RefSeq" id="WP_003081973.1">
    <property type="nucleotide sequence ID" value="NZ_AEUW02000001.1"/>
</dbReference>
<dbReference type="GO" id="GO:0005576">
    <property type="term" value="C:extracellular region"/>
    <property type="evidence" value="ECO:0007669"/>
    <property type="project" value="UniProtKB-SubCell"/>
</dbReference>
<keyword evidence="5" id="KW-1185">Reference proteome</keyword>
<evidence type="ECO:0000313" key="5">
    <source>
        <dbReference type="Proteomes" id="UP000003573"/>
    </source>
</evidence>
<dbReference type="InterPro" id="IPR011330">
    <property type="entry name" value="Glyco_hydro/deAcase_b/a-brl"/>
</dbReference>
<accession>G5JU60</accession>
<sequence>MRKRKTKSRRNKNLSTILKILGFICILVLLLLLIFLKKTAHRQLTQKTKTPISKQQQNIKPNTLKWTKQEKTVKIPILMYHAIHEMAPEEASNANLILAPRVFESHIKRLSEEGYYFLSPEEAYQAFTQNSLPSKKVIWLTFDDSLIDFYSIAYPILKKYHAKATNNVITSFTDEKRPSNLSLKQMREMKKNGMSFQSHTVTHPDLAVSDPQTQMKELKQSKDYLDKSLNQDTYAIAYPAGRYNATTITLAKSYKLGVTTHEGLASVDNGLLSLNRVRILPSTNADLLMNSISSAVSE</sequence>
<feature type="domain" description="NodB homology" evidence="3">
    <location>
        <begin position="136"/>
        <end position="298"/>
    </location>
</feature>
<keyword evidence="2" id="KW-0732">Signal</keyword>
<gene>
    <name evidence="4" type="ORF">STRMA_0601</name>
</gene>
<dbReference type="PANTHER" id="PTHR34216">
    <property type="match status" value="1"/>
</dbReference>
<dbReference type="EMBL" id="AEUW02000001">
    <property type="protein sequence ID" value="EHJ53137.1"/>
    <property type="molecule type" value="Genomic_DNA"/>
</dbReference>
<dbReference type="InterPro" id="IPR002509">
    <property type="entry name" value="NODB_dom"/>
</dbReference>
<comment type="caution">
    <text evidence="4">The sequence shown here is derived from an EMBL/GenBank/DDBJ whole genome shotgun (WGS) entry which is preliminary data.</text>
</comment>
<dbReference type="PANTHER" id="PTHR34216:SF3">
    <property type="entry name" value="POLY-BETA-1,6-N-ACETYL-D-GLUCOSAMINE N-DEACETYLASE"/>
    <property type="match status" value="1"/>
</dbReference>
<dbReference type="Proteomes" id="UP000003573">
    <property type="component" value="Unassembled WGS sequence"/>
</dbReference>
<dbReference type="SUPFAM" id="SSF88713">
    <property type="entry name" value="Glycoside hydrolase/deacetylase"/>
    <property type="match status" value="1"/>
</dbReference>
<evidence type="ECO:0000256" key="2">
    <source>
        <dbReference type="ARBA" id="ARBA00022729"/>
    </source>
</evidence>
<name>G5JU60_9STRE</name>